<keyword evidence="2" id="KW-1185">Reference proteome</keyword>
<evidence type="ECO:0000313" key="1">
    <source>
        <dbReference type="EMBL" id="RSL14799.1"/>
    </source>
</evidence>
<proteinExistence type="predicted"/>
<gene>
    <name evidence="1" type="ORF">EDE15_0266</name>
</gene>
<reference evidence="1 2" key="1">
    <citation type="submission" date="2018-12" db="EMBL/GenBank/DDBJ databases">
        <title>Sequencing of bacterial isolates from soil warming experiment in Harvard Forest, Massachusetts, USA.</title>
        <authorList>
            <person name="Deangelis K."/>
        </authorList>
    </citation>
    <scope>NUCLEOTIDE SEQUENCE [LARGE SCALE GENOMIC DNA]</scope>
    <source>
        <strain evidence="1 2">EB153</strain>
    </source>
</reference>
<dbReference type="CDD" id="cd02980">
    <property type="entry name" value="TRX_Fd_family"/>
    <property type="match status" value="1"/>
</dbReference>
<dbReference type="InterPro" id="IPR036249">
    <property type="entry name" value="Thioredoxin-like_sf"/>
</dbReference>
<dbReference type="EMBL" id="RSDW01000001">
    <property type="protein sequence ID" value="RSL14799.1"/>
    <property type="molecule type" value="Genomic_DNA"/>
</dbReference>
<evidence type="ECO:0000313" key="2">
    <source>
        <dbReference type="Proteomes" id="UP000269669"/>
    </source>
</evidence>
<dbReference type="Proteomes" id="UP000269669">
    <property type="component" value="Unassembled WGS sequence"/>
</dbReference>
<name>A0A3R9QED8_9BACT</name>
<dbReference type="OrthoDB" id="9761899at2"/>
<comment type="caution">
    <text evidence="1">The sequence shown here is derived from an EMBL/GenBank/DDBJ whole genome shotgun (WGS) entry which is preliminary data.</text>
</comment>
<dbReference type="Gene3D" id="3.40.30.10">
    <property type="entry name" value="Glutaredoxin"/>
    <property type="match status" value="1"/>
</dbReference>
<dbReference type="RefSeq" id="WP_125483618.1">
    <property type="nucleotide sequence ID" value="NZ_RSDW01000001.1"/>
</dbReference>
<dbReference type="AlphaFoldDB" id="A0A3R9QED8"/>
<sequence>MPKFDHHIFICTNERDESATRPSCLPQGSKKLKSAFKDAIKETGLKHHIRANESGCLDQCEHGPVVVIYPEAVWYGNVHVCDVEEIVTEHLLHNRPVERLRLPDTCLNTEHCPHKPATKHK</sequence>
<accession>A0A3R9QED8</accession>
<dbReference type="SUPFAM" id="SSF52833">
    <property type="entry name" value="Thioredoxin-like"/>
    <property type="match status" value="1"/>
</dbReference>
<organism evidence="1 2">
    <name type="scientific">Edaphobacter aggregans</name>
    <dbReference type="NCBI Taxonomy" id="570835"/>
    <lineage>
        <taxon>Bacteria</taxon>
        <taxon>Pseudomonadati</taxon>
        <taxon>Acidobacteriota</taxon>
        <taxon>Terriglobia</taxon>
        <taxon>Terriglobales</taxon>
        <taxon>Acidobacteriaceae</taxon>
        <taxon>Edaphobacter</taxon>
    </lineage>
</organism>
<protein>
    <submittedName>
        <fullName evidence="1">(2Fe-2S) ferredoxin</fullName>
    </submittedName>
</protein>